<evidence type="ECO:0000259" key="7">
    <source>
        <dbReference type="PROSITE" id="PS51462"/>
    </source>
</evidence>
<organism evidence="8 9">
    <name type="scientific">Agrococcus versicolor</name>
    <dbReference type="NCBI Taxonomy" id="501482"/>
    <lineage>
        <taxon>Bacteria</taxon>
        <taxon>Bacillati</taxon>
        <taxon>Actinomycetota</taxon>
        <taxon>Actinomycetes</taxon>
        <taxon>Micrococcales</taxon>
        <taxon>Microbacteriaceae</taxon>
        <taxon>Agrococcus</taxon>
    </lineage>
</organism>
<dbReference type="PROSITE" id="PS51462">
    <property type="entry name" value="NUDIX"/>
    <property type="match status" value="1"/>
</dbReference>
<dbReference type="Gene3D" id="3.90.79.10">
    <property type="entry name" value="Nucleoside Triphosphate Pyrophosphohydrolase"/>
    <property type="match status" value="2"/>
</dbReference>
<comment type="cofactor">
    <cofactor evidence="2">
        <name>Mg(2+)</name>
        <dbReference type="ChEBI" id="CHEBI:18420"/>
    </cofactor>
</comment>
<keyword evidence="3" id="KW-0479">Metal-binding</keyword>
<sequence>MVDADAALPAAATVVLLRDADDVVLPGIEALLLRRPKRGSFAGAWVFPGGRVDAEDAGDDEDARAASAAIRETREETGLELARDDLAALSHWTPPEETSRRYRTWFFVARAPQAEVSPNPGEIEEHRWLRPADALDAHAEGDLLLFPPTWITLHALVDATSVDDALARARRAGVDRFVTQHDAAAQRFLWHGDEAYGGGPETPEGPRHRLLVSDARWSYERRGDRA</sequence>
<comment type="cofactor">
    <cofactor evidence="1">
        <name>Mn(2+)</name>
        <dbReference type="ChEBI" id="CHEBI:29035"/>
    </cofactor>
</comment>
<reference evidence="8 9" key="1">
    <citation type="journal article" date="2019" name="Int. J. Syst. Evol. Microbiol.">
        <title>The Global Catalogue of Microorganisms (GCM) 10K type strain sequencing project: providing services to taxonomists for standard genome sequencing and annotation.</title>
        <authorList>
            <consortium name="The Broad Institute Genomics Platform"/>
            <consortium name="The Broad Institute Genome Sequencing Center for Infectious Disease"/>
            <person name="Wu L."/>
            <person name="Ma J."/>
        </authorList>
    </citation>
    <scope>NUCLEOTIDE SEQUENCE [LARGE SCALE GENOMIC DNA]</scope>
    <source>
        <strain evidence="8 9">JCM 16026</strain>
    </source>
</reference>
<evidence type="ECO:0000256" key="5">
    <source>
        <dbReference type="ARBA" id="ARBA00022842"/>
    </source>
</evidence>
<gene>
    <name evidence="8" type="ORF">GCM10009846_28630</name>
</gene>
<dbReference type="EMBL" id="BAAAQT010000008">
    <property type="protein sequence ID" value="GAA2176118.1"/>
    <property type="molecule type" value="Genomic_DNA"/>
</dbReference>
<comment type="caution">
    <text evidence="8">The sequence shown here is derived from an EMBL/GenBank/DDBJ whole genome shotgun (WGS) entry which is preliminary data.</text>
</comment>
<keyword evidence="6" id="KW-0464">Manganese</keyword>
<keyword evidence="5" id="KW-0460">Magnesium</keyword>
<dbReference type="CDD" id="cd18870">
    <property type="entry name" value="NUDIX_AcylCoAdiphos_Nudt19"/>
    <property type="match status" value="1"/>
</dbReference>
<dbReference type="Proteomes" id="UP001501599">
    <property type="component" value="Unassembled WGS sequence"/>
</dbReference>
<evidence type="ECO:0000256" key="3">
    <source>
        <dbReference type="ARBA" id="ARBA00022723"/>
    </source>
</evidence>
<dbReference type="Pfam" id="PF00293">
    <property type="entry name" value="NUDIX"/>
    <property type="match status" value="1"/>
</dbReference>
<dbReference type="InterPro" id="IPR039121">
    <property type="entry name" value="NUDT19"/>
</dbReference>
<feature type="domain" description="Nudix hydrolase" evidence="7">
    <location>
        <begin position="7"/>
        <end position="157"/>
    </location>
</feature>
<keyword evidence="9" id="KW-1185">Reference proteome</keyword>
<accession>A0ABN3AXN6</accession>
<dbReference type="PANTHER" id="PTHR12318:SF0">
    <property type="entry name" value="ACYL-COENZYME A DIPHOSPHATASE NUDT19"/>
    <property type="match status" value="1"/>
</dbReference>
<name>A0ABN3AXN6_9MICO</name>
<protein>
    <recommendedName>
        <fullName evidence="7">Nudix hydrolase domain-containing protein</fullName>
    </recommendedName>
</protein>
<evidence type="ECO:0000313" key="9">
    <source>
        <dbReference type="Proteomes" id="UP001501599"/>
    </source>
</evidence>
<dbReference type="InterPro" id="IPR015797">
    <property type="entry name" value="NUDIX_hydrolase-like_dom_sf"/>
</dbReference>
<evidence type="ECO:0000256" key="6">
    <source>
        <dbReference type="ARBA" id="ARBA00023211"/>
    </source>
</evidence>
<keyword evidence="4" id="KW-0378">Hydrolase</keyword>
<proteinExistence type="predicted"/>
<evidence type="ECO:0000256" key="4">
    <source>
        <dbReference type="ARBA" id="ARBA00022801"/>
    </source>
</evidence>
<dbReference type="SUPFAM" id="SSF55811">
    <property type="entry name" value="Nudix"/>
    <property type="match status" value="1"/>
</dbReference>
<evidence type="ECO:0000313" key="8">
    <source>
        <dbReference type="EMBL" id="GAA2176118.1"/>
    </source>
</evidence>
<evidence type="ECO:0000256" key="2">
    <source>
        <dbReference type="ARBA" id="ARBA00001946"/>
    </source>
</evidence>
<dbReference type="PANTHER" id="PTHR12318">
    <property type="entry name" value="TESTOSTERONE-REGULATED PROTEIN RP2"/>
    <property type="match status" value="1"/>
</dbReference>
<dbReference type="InterPro" id="IPR000086">
    <property type="entry name" value="NUDIX_hydrolase_dom"/>
</dbReference>
<dbReference type="RefSeq" id="WP_344344769.1">
    <property type="nucleotide sequence ID" value="NZ_BAAAQT010000008.1"/>
</dbReference>
<evidence type="ECO:0000256" key="1">
    <source>
        <dbReference type="ARBA" id="ARBA00001936"/>
    </source>
</evidence>